<protein>
    <submittedName>
        <fullName evidence="1">Uncharacterized protein</fullName>
    </submittedName>
</protein>
<dbReference type="Pfam" id="PF19463">
    <property type="entry name" value="DUF6000"/>
    <property type="match status" value="1"/>
</dbReference>
<dbReference type="EMBL" id="AP017380">
    <property type="protein sequence ID" value="BAU77501.1"/>
    <property type="molecule type" value="Genomic_DNA"/>
</dbReference>
<geneLocation type="plasmid" evidence="1">
    <name>SAP2</name>
</geneLocation>
<proteinExistence type="predicted"/>
<keyword evidence="1" id="KW-0614">Plasmid</keyword>
<evidence type="ECO:0000313" key="1">
    <source>
        <dbReference type="EMBL" id="BAU77501.1"/>
    </source>
</evidence>
<name>A0A143SZ86_STRAW</name>
<sequence length="227" mass="25199">MRQSANLWHMSTVPGQDAAMRDVQSDPELQDLVRRFVTPDRRYLRLGGSVFRLSPVERSAFVRDLAQAAYEITPAELGVLFEGGWRERKTAAWLVAVAHRSEFRELIGRLLLASEGPYAGAAYCVALAKFGTAADAELLSAYLDHYLSRPDLDYDQAVVLGTLLYLDEILGSEYTTRFLAPAGPWDRWLEVRAVAALDPHDCRQAVQQLCAFVDETAEVFASLACGS</sequence>
<reference evidence="1" key="1">
    <citation type="submission" date="2016-03" db="EMBL/GenBank/DDBJ databases">
        <title>Complete sequence of the second linear plasmid SAP2 of Streptomyces avermitilis.</title>
        <authorList>
            <person name="Ikeda H."/>
        </authorList>
    </citation>
    <scope>NUCLEOTIDE SEQUENCE</scope>
    <source>
        <strain evidence="1">MA-4680</strain>
        <plasmid evidence="1">SAP2</plasmid>
    </source>
</reference>
<organism evidence="1">
    <name type="scientific">Streptomyces avermitilis (strain ATCC 31267 / DSM 46492 / JCM 5070 / NBRC 14893 / NCIMB 12804 / NRRL 8165 / MA-4680)</name>
    <dbReference type="NCBI Taxonomy" id="227882"/>
    <lineage>
        <taxon>Bacteria</taxon>
        <taxon>Bacillati</taxon>
        <taxon>Actinomycetota</taxon>
        <taxon>Actinomycetes</taxon>
        <taxon>Kitasatosporales</taxon>
        <taxon>Streptomycetaceae</taxon>
        <taxon>Streptomyces</taxon>
    </lineage>
</organism>
<gene>
    <name evidence="1" type="ORF">SAVERM_2p057</name>
</gene>
<accession>A0A143SZ86</accession>
<dbReference type="InterPro" id="IPR046042">
    <property type="entry name" value="DUF6000"/>
</dbReference>
<dbReference type="AlphaFoldDB" id="A0A143SZ86"/>